<keyword evidence="2" id="KW-1185">Reference proteome</keyword>
<accession>A0A517VMJ6</accession>
<dbReference type="AlphaFoldDB" id="A0A517VMJ6"/>
<dbReference type="EMBL" id="CP036343">
    <property type="protein sequence ID" value="QDT94130.1"/>
    <property type="molecule type" value="Genomic_DNA"/>
</dbReference>
<gene>
    <name evidence="1" type="ORF">Pan161_58230</name>
</gene>
<dbReference type="Proteomes" id="UP000316855">
    <property type="component" value="Chromosome"/>
</dbReference>
<name>A0A517VMJ6_9PLAN</name>
<proteinExistence type="predicted"/>
<evidence type="ECO:0000313" key="2">
    <source>
        <dbReference type="Proteomes" id="UP000316855"/>
    </source>
</evidence>
<reference evidence="1 2" key="1">
    <citation type="submission" date="2019-02" db="EMBL/GenBank/DDBJ databases">
        <title>Deep-cultivation of Planctomycetes and their phenomic and genomic characterization uncovers novel biology.</title>
        <authorList>
            <person name="Wiegand S."/>
            <person name="Jogler M."/>
            <person name="Boedeker C."/>
            <person name="Pinto D."/>
            <person name="Vollmers J."/>
            <person name="Rivas-Marin E."/>
            <person name="Kohn T."/>
            <person name="Peeters S.H."/>
            <person name="Heuer A."/>
            <person name="Rast P."/>
            <person name="Oberbeckmann S."/>
            <person name="Bunk B."/>
            <person name="Jeske O."/>
            <person name="Meyerdierks A."/>
            <person name="Storesund J.E."/>
            <person name="Kallscheuer N."/>
            <person name="Luecker S."/>
            <person name="Lage O.M."/>
            <person name="Pohl T."/>
            <person name="Merkel B.J."/>
            <person name="Hornburger P."/>
            <person name="Mueller R.-W."/>
            <person name="Bruemmer F."/>
            <person name="Labrenz M."/>
            <person name="Spormann A.M."/>
            <person name="Op den Camp H."/>
            <person name="Overmann J."/>
            <person name="Amann R."/>
            <person name="Jetten M.S.M."/>
            <person name="Mascher T."/>
            <person name="Medema M.H."/>
            <person name="Devos D.P."/>
            <person name="Kaster A.-K."/>
            <person name="Ovreas L."/>
            <person name="Rohde M."/>
            <person name="Galperin M.Y."/>
            <person name="Jogler C."/>
        </authorList>
    </citation>
    <scope>NUCLEOTIDE SEQUENCE [LARGE SCALE GENOMIC DNA]</scope>
    <source>
        <strain evidence="1 2">Pan161</strain>
    </source>
</reference>
<protein>
    <submittedName>
        <fullName evidence="1">Uncharacterized protein</fullName>
    </submittedName>
</protein>
<sequence>MQKSREEFEYWLASMDDFLEMFMSEFPEEEQCLLDYSPESLEVVEKWILSNYEDTRAALKISEIQRVNNAACYVGEVFRKSHGGKWSIRLDDPKFAFYALPVLTDGKKTECPLSLVTASTNRRTGTYLRMVLENY</sequence>
<evidence type="ECO:0000313" key="1">
    <source>
        <dbReference type="EMBL" id="QDT94130.1"/>
    </source>
</evidence>
<organism evidence="1 2">
    <name type="scientific">Gimesia algae</name>
    <dbReference type="NCBI Taxonomy" id="2527971"/>
    <lineage>
        <taxon>Bacteria</taxon>
        <taxon>Pseudomonadati</taxon>
        <taxon>Planctomycetota</taxon>
        <taxon>Planctomycetia</taxon>
        <taxon>Planctomycetales</taxon>
        <taxon>Planctomycetaceae</taxon>
        <taxon>Gimesia</taxon>
    </lineage>
</organism>
<dbReference type="KEGG" id="gax:Pan161_58230"/>